<sequence length="386" mass="42089">MADSNEHSDLIAQFCGVTGAESSRAKLCLESASWNLQLALASFYEDPEESMDQQSSPELPSEQNKSPKHVSIAANKPTARSSARIRGLSDLANDDSANEEEGQAFYAGGSERSGQQVLGPGKKPEGKDNFVVEMFKAAKRHGAQVLEPGMDDGSGQDRGAGASWFQGMGHRLGDTTTGSEAVASPTAMPRRSSVSRVLKMWQDGFSIDDGPLHAYDDPGSQAFLQAIRQGEIPRELLQDADGAEVNLNMEDHRHEQFVVPPRARVMAFEGTGHRLGTVTPTLTRPAVPELPREHAEANAKEAINLDESQPTTNIQIRLSDGTRLVAHMNHTHTVGDIRKYIVVARPEYEASTFILLTTFPHQELMDEKATLKDANLLNAVIVQRLK</sequence>
<name>A0ACB8DL45_DERSI</name>
<evidence type="ECO:0000313" key="1">
    <source>
        <dbReference type="EMBL" id="KAH7971289.1"/>
    </source>
</evidence>
<reference evidence="1" key="1">
    <citation type="submission" date="2020-05" db="EMBL/GenBank/DDBJ databases">
        <title>Large-scale comparative analyses of tick genomes elucidate their genetic diversity and vector capacities.</title>
        <authorList>
            <person name="Jia N."/>
            <person name="Wang J."/>
            <person name="Shi W."/>
            <person name="Du L."/>
            <person name="Sun Y."/>
            <person name="Zhan W."/>
            <person name="Jiang J."/>
            <person name="Wang Q."/>
            <person name="Zhang B."/>
            <person name="Ji P."/>
            <person name="Sakyi L.B."/>
            <person name="Cui X."/>
            <person name="Yuan T."/>
            <person name="Jiang B."/>
            <person name="Yang W."/>
            <person name="Lam T.T.-Y."/>
            <person name="Chang Q."/>
            <person name="Ding S."/>
            <person name="Wang X."/>
            <person name="Zhu J."/>
            <person name="Ruan X."/>
            <person name="Zhao L."/>
            <person name="Wei J."/>
            <person name="Que T."/>
            <person name="Du C."/>
            <person name="Cheng J."/>
            <person name="Dai P."/>
            <person name="Han X."/>
            <person name="Huang E."/>
            <person name="Gao Y."/>
            <person name="Liu J."/>
            <person name="Shao H."/>
            <person name="Ye R."/>
            <person name="Li L."/>
            <person name="Wei W."/>
            <person name="Wang X."/>
            <person name="Wang C."/>
            <person name="Yang T."/>
            <person name="Huo Q."/>
            <person name="Li W."/>
            <person name="Guo W."/>
            <person name="Chen H."/>
            <person name="Zhou L."/>
            <person name="Ni X."/>
            <person name="Tian J."/>
            <person name="Zhou Y."/>
            <person name="Sheng Y."/>
            <person name="Liu T."/>
            <person name="Pan Y."/>
            <person name="Xia L."/>
            <person name="Li J."/>
            <person name="Zhao F."/>
            <person name="Cao W."/>
        </authorList>
    </citation>
    <scope>NUCLEOTIDE SEQUENCE</scope>
    <source>
        <strain evidence="1">Dsil-2018</strain>
    </source>
</reference>
<dbReference type="Proteomes" id="UP000821865">
    <property type="component" value="Chromosome 11"/>
</dbReference>
<accession>A0ACB8DL45</accession>
<dbReference type="EMBL" id="CM023480">
    <property type="protein sequence ID" value="KAH7971289.1"/>
    <property type="molecule type" value="Genomic_DNA"/>
</dbReference>
<gene>
    <name evidence="1" type="ORF">HPB49_021113</name>
</gene>
<comment type="caution">
    <text evidence="1">The sequence shown here is derived from an EMBL/GenBank/DDBJ whole genome shotgun (WGS) entry which is preliminary data.</text>
</comment>
<protein>
    <submittedName>
        <fullName evidence="1">Uncharacterized protein</fullName>
    </submittedName>
</protein>
<organism evidence="1 2">
    <name type="scientific">Dermacentor silvarum</name>
    <name type="common">Tick</name>
    <dbReference type="NCBI Taxonomy" id="543639"/>
    <lineage>
        <taxon>Eukaryota</taxon>
        <taxon>Metazoa</taxon>
        <taxon>Ecdysozoa</taxon>
        <taxon>Arthropoda</taxon>
        <taxon>Chelicerata</taxon>
        <taxon>Arachnida</taxon>
        <taxon>Acari</taxon>
        <taxon>Parasitiformes</taxon>
        <taxon>Ixodida</taxon>
        <taxon>Ixodoidea</taxon>
        <taxon>Ixodidae</taxon>
        <taxon>Rhipicephalinae</taxon>
        <taxon>Dermacentor</taxon>
    </lineage>
</organism>
<proteinExistence type="predicted"/>
<evidence type="ECO:0000313" key="2">
    <source>
        <dbReference type="Proteomes" id="UP000821865"/>
    </source>
</evidence>
<keyword evidence="2" id="KW-1185">Reference proteome</keyword>